<dbReference type="EMBL" id="CP002038">
    <property type="protein sequence ID" value="ADM96729.1"/>
    <property type="molecule type" value="Genomic_DNA"/>
</dbReference>
<organism evidence="2 3">
    <name type="scientific">Dickeya dadantii (strain 3937)</name>
    <name type="common">Erwinia chrysanthemi (strain 3937)</name>
    <dbReference type="NCBI Taxonomy" id="198628"/>
    <lineage>
        <taxon>Bacteria</taxon>
        <taxon>Pseudomonadati</taxon>
        <taxon>Pseudomonadota</taxon>
        <taxon>Gammaproteobacteria</taxon>
        <taxon>Enterobacterales</taxon>
        <taxon>Pectobacteriaceae</taxon>
        <taxon>Dickeya</taxon>
    </lineage>
</organism>
<protein>
    <recommendedName>
        <fullName evidence="4">Secreted protein</fullName>
    </recommendedName>
</protein>
<evidence type="ECO:0008006" key="4">
    <source>
        <dbReference type="Google" id="ProtNLM"/>
    </source>
</evidence>
<dbReference type="STRING" id="198628.Dda3937_02660"/>
<feature type="chain" id="PRO_5003140307" description="Secreted protein" evidence="1">
    <location>
        <begin position="33"/>
        <end position="95"/>
    </location>
</feature>
<reference evidence="2 3" key="1">
    <citation type="journal article" date="2011" name="J. Bacteriol.">
        <title>Genome sequence of the plant-pathogenic bacterium Dickeya dadantii 3937.</title>
        <authorList>
            <person name="Glasner J.D."/>
            <person name="Yang C.H."/>
            <person name="Reverchon S."/>
            <person name="Hugouvieux-Cotte-Pattat N."/>
            <person name="Condemine G."/>
            <person name="Bohin J.P."/>
            <person name="Van Gijsegem F."/>
            <person name="Yang S."/>
            <person name="Franza T."/>
            <person name="Expert D."/>
            <person name="Plunkett G. III"/>
            <person name="San Francisco M.J."/>
            <person name="Charkowski A.O."/>
            <person name="Py B."/>
            <person name="Bell K."/>
            <person name="Rauscher L."/>
            <person name="Rodriguez-Palenzuela P."/>
            <person name="Toussaint A."/>
            <person name="Holeva M.C."/>
            <person name="He S.Y."/>
            <person name="Douet V."/>
            <person name="Boccara M."/>
            <person name="Blanco C."/>
            <person name="Toth I."/>
            <person name="Anderson B.D."/>
            <person name="Biehl B.S."/>
            <person name="Mau B."/>
            <person name="Flynn S.M."/>
            <person name="Barras F."/>
            <person name="Lindeberg M."/>
            <person name="Birch P.R."/>
            <person name="Tsuyumu S."/>
            <person name="Shi X."/>
            <person name="Hibbing M."/>
            <person name="Yap M.N."/>
            <person name="Carpentier M."/>
            <person name="Dassa E."/>
            <person name="Umehara M."/>
            <person name="Kim J.F."/>
            <person name="Rusch M."/>
            <person name="Soni P."/>
            <person name="Mayhew G.F."/>
            <person name="Fouts D.E."/>
            <person name="Gill S.R."/>
            <person name="Blattner F.R."/>
            <person name="Keen N.T."/>
            <person name="Perna N.T."/>
        </authorList>
    </citation>
    <scope>NUCLEOTIDE SEQUENCE [LARGE SCALE GENOMIC DNA]</scope>
    <source>
        <strain evidence="2 3">3937</strain>
    </source>
</reference>
<dbReference type="HOGENOM" id="CLU_176159_0_0_6"/>
<keyword evidence="3" id="KW-1185">Reference proteome</keyword>
<evidence type="ECO:0000256" key="1">
    <source>
        <dbReference type="SAM" id="SignalP"/>
    </source>
</evidence>
<dbReference type="Proteomes" id="UP000006859">
    <property type="component" value="Chromosome"/>
</dbReference>
<dbReference type="KEGG" id="ddd:Dda3937_02660"/>
<gene>
    <name evidence="2" type="ordered locus">Dda3937_02660</name>
</gene>
<dbReference type="eggNOG" id="ENOG5033CSM">
    <property type="taxonomic scope" value="Bacteria"/>
</dbReference>
<keyword evidence="1" id="KW-0732">Signal</keyword>
<accession>E0SJY3</accession>
<proteinExistence type="predicted"/>
<sequence>MLCNMIYFATHRRSVMKLRMSLVFLSFAAANASAFQAKLAPINPNDAMKLAQVETAFSNGHVATGQQAGQLGICDATSVSGCNCPFCTQLRSIGR</sequence>
<dbReference type="AlphaFoldDB" id="E0SJY3"/>
<evidence type="ECO:0000313" key="3">
    <source>
        <dbReference type="Proteomes" id="UP000006859"/>
    </source>
</evidence>
<feature type="signal peptide" evidence="1">
    <location>
        <begin position="1"/>
        <end position="32"/>
    </location>
</feature>
<name>E0SJY3_DICD3</name>
<evidence type="ECO:0000313" key="2">
    <source>
        <dbReference type="EMBL" id="ADM96729.1"/>
    </source>
</evidence>